<keyword evidence="2" id="KW-1185">Reference proteome</keyword>
<dbReference type="KEGG" id="hmr:Hipma_1254"/>
<dbReference type="AlphaFoldDB" id="F2LX99"/>
<name>F2LX99_HIPMA</name>
<dbReference type="STRING" id="760142.Hipma_1254"/>
<dbReference type="EMBL" id="CP002606">
    <property type="protein sequence ID" value="AEA34213.1"/>
    <property type="molecule type" value="Genomic_DNA"/>
</dbReference>
<reference evidence="2" key="2">
    <citation type="submission" date="2011-03" db="EMBL/GenBank/DDBJ databases">
        <title>The complete genome of Hippea maritima DSM 10411.</title>
        <authorList>
            <consortium name="US DOE Joint Genome Institute (JGI-PGF)"/>
            <person name="Lucas S."/>
            <person name="Copeland A."/>
            <person name="Lapidus A."/>
            <person name="Bruce D."/>
            <person name="Goodwin L."/>
            <person name="Pitluck S."/>
            <person name="Peters L."/>
            <person name="Kyrpides N."/>
            <person name="Mavromatis K."/>
            <person name="Pagani I."/>
            <person name="Ivanova N."/>
            <person name="Mikhailova N."/>
            <person name="Lu M."/>
            <person name="Detter J.C."/>
            <person name="Tapia R."/>
            <person name="Han C."/>
            <person name="Land M."/>
            <person name="Hauser L."/>
            <person name="Markowitz V."/>
            <person name="Cheng J.-F."/>
            <person name="Hugenholtz P."/>
            <person name="Woyke T."/>
            <person name="Wu D."/>
            <person name="Spring S."/>
            <person name="Schroeder M."/>
            <person name="Brambilla E."/>
            <person name="Klenk H.-P."/>
            <person name="Eisen J.A."/>
        </authorList>
    </citation>
    <scope>NUCLEOTIDE SEQUENCE [LARGE SCALE GENOMIC DNA]</scope>
    <source>
        <strain evidence="2">ATCC 700847 / DSM 10411 / MH2</strain>
    </source>
</reference>
<dbReference type="InParanoid" id="F2LX99"/>
<accession>F2LX99</accession>
<protein>
    <recommendedName>
        <fullName evidence="3">Type IV pilus assembly PilZ</fullName>
    </recommendedName>
</protein>
<dbReference type="RefSeq" id="WP_013682247.1">
    <property type="nucleotide sequence ID" value="NC_015318.1"/>
</dbReference>
<dbReference type="HOGENOM" id="CLU_2301996_0_0_7"/>
<gene>
    <name evidence="1" type="ordered locus">Hipma_1254</name>
</gene>
<evidence type="ECO:0000313" key="1">
    <source>
        <dbReference type="EMBL" id="AEA34213.1"/>
    </source>
</evidence>
<organism evidence="1 2">
    <name type="scientific">Hippea maritima (strain ATCC 700847 / DSM 10411 / MH2)</name>
    <dbReference type="NCBI Taxonomy" id="760142"/>
    <lineage>
        <taxon>Bacteria</taxon>
        <taxon>Pseudomonadati</taxon>
        <taxon>Campylobacterota</taxon>
        <taxon>Desulfurellia</taxon>
        <taxon>Desulfurellales</taxon>
        <taxon>Hippeaceae</taxon>
        <taxon>Hippea</taxon>
    </lineage>
</organism>
<proteinExistence type="predicted"/>
<evidence type="ECO:0008006" key="3">
    <source>
        <dbReference type="Google" id="ProtNLM"/>
    </source>
</evidence>
<reference evidence="1 2" key="1">
    <citation type="journal article" date="2011" name="Stand. Genomic Sci.">
        <title>Complete genome sequence of the thermophilic sulfur-reducer Hippea maritima type strain (MH(2)).</title>
        <authorList>
            <person name="Huntemann M."/>
            <person name="Lu M."/>
            <person name="Nolan M."/>
            <person name="Lapidus A."/>
            <person name="Lucas S."/>
            <person name="Hammon N."/>
            <person name="Deshpande S."/>
            <person name="Cheng J.F."/>
            <person name="Tapia R."/>
            <person name="Han C."/>
            <person name="Goodwin L."/>
            <person name="Pitluck S."/>
            <person name="Liolios K."/>
            <person name="Pagani I."/>
            <person name="Ivanova N."/>
            <person name="Ovchinikova G."/>
            <person name="Pati A."/>
            <person name="Chen A."/>
            <person name="Palaniappan K."/>
            <person name="Land M."/>
            <person name="Hauser L."/>
            <person name="Jeffries C.D."/>
            <person name="Detter J.C."/>
            <person name="Brambilla E.M."/>
            <person name="Rohde M."/>
            <person name="Spring S."/>
            <person name="Goker M."/>
            <person name="Woyke T."/>
            <person name="Bristow J."/>
            <person name="Eisen J.A."/>
            <person name="Markowitz V."/>
            <person name="Hugenholtz P."/>
            <person name="Kyrpides N.C."/>
            <person name="Klenk H.P."/>
            <person name="Mavromatis K."/>
        </authorList>
    </citation>
    <scope>NUCLEOTIDE SEQUENCE [LARGE SCALE GENOMIC DNA]</scope>
    <source>
        <strain evidence="2">ATCC 700847 / DSM 10411 / MH2</strain>
    </source>
</reference>
<sequence>MDKDLKQKRMQVINLKVRRFGSKSLTARIENPEVGLNIGDTVLLKMKPLKDQIVIPAIISNIIKEDDVYTVFFEYFDLPERTDALIHRAIYYKQSQLNRV</sequence>
<dbReference type="Proteomes" id="UP000008139">
    <property type="component" value="Chromosome"/>
</dbReference>
<evidence type="ECO:0000313" key="2">
    <source>
        <dbReference type="Proteomes" id="UP000008139"/>
    </source>
</evidence>